<dbReference type="Pfam" id="PF00378">
    <property type="entry name" value="ECH_1"/>
    <property type="match status" value="1"/>
</dbReference>
<dbReference type="InterPro" id="IPR029045">
    <property type="entry name" value="ClpP/crotonase-like_dom_sf"/>
</dbReference>
<dbReference type="PANTHER" id="PTHR43113:SF1">
    <property type="entry name" value="1,4-DIHYDROXY-2-NAPHTHOYL-COA SYNTHASE, PEROXISOMAL"/>
    <property type="match status" value="1"/>
</dbReference>
<dbReference type="GO" id="GO:0008935">
    <property type="term" value="F:1,4-dihydroxy-2-naphthoyl-CoA synthase activity"/>
    <property type="evidence" value="ECO:0007669"/>
    <property type="project" value="TreeGrafter"/>
</dbReference>
<proteinExistence type="inferred from homology"/>
<dbReference type="KEGG" id="rdi:CMV14_20630"/>
<reference evidence="2 3" key="1">
    <citation type="submission" date="2017-09" db="EMBL/GenBank/DDBJ databases">
        <title>The Catabolism of 3,6-Dichlorosalicylic acid is Initiated by the Cytochrome P450 Monooxygenase DsmABC in Rhizorhabdus dicambivorans Ndbn-20.</title>
        <authorList>
            <person name="Na L."/>
        </authorList>
    </citation>
    <scope>NUCLEOTIDE SEQUENCE [LARGE SCALE GENOMIC DNA]</scope>
    <source>
        <strain evidence="2 3">Ndbn-20m</strain>
    </source>
</reference>
<comment type="similarity">
    <text evidence="1">Belongs to the enoyl-CoA hydratase/isomerase family.</text>
</comment>
<dbReference type="PANTHER" id="PTHR43113">
    <property type="entry name" value="NUCLEOSIDE-DIPHOSPHATE-SUGAR EPIMERASE"/>
    <property type="match status" value="1"/>
</dbReference>
<dbReference type="InterPro" id="IPR001753">
    <property type="entry name" value="Enoyl-CoA_hydra/iso"/>
</dbReference>
<dbReference type="InterPro" id="IPR014748">
    <property type="entry name" value="Enoyl-CoA_hydra_C"/>
</dbReference>
<protein>
    <submittedName>
        <fullName evidence="2">1,4-dihydroxy-6-naphthoate synthase</fullName>
    </submittedName>
</protein>
<sequence length="254" mass="27850">MSFQDIVVASANGVQTITINRPKKLNAIRGETIDELEAAFKQSAADRNVGVLVLTGEGERAFCAGGDIEWENAGGMKSLDWQLGNLILDCPKPVIARVNGYAIGAGNHIAYCCDFTIAAEHSIFGQNGPRVGSPAGGYPVAHVAGIIGHKRARELWMLCRRYTATQMLEWGLVNSVVPKEKLDEEVARWCDELLQMSPTSLKTIKYSFGKIVDRTGIMEVIDTVAPNFFETGEQEEGTSAFLEKRKPDFSPWRA</sequence>
<evidence type="ECO:0000256" key="1">
    <source>
        <dbReference type="ARBA" id="ARBA00005254"/>
    </source>
</evidence>
<dbReference type="Gene3D" id="3.90.226.10">
    <property type="entry name" value="2-enoyl-CoA Hydratase, Chain A, domain 1"/>
    <property type="match status" value="1"/>
</dbReference>
<dbReference type="EMBL" id="NWUF01000002">
    <property type="protein sequence ID" value="PCE44000.1"/>
    <property type="molecule type" value="Genomic_DNA"/>
</dbReference>
<gene>
    <name evidence="2" type="ORF">COO09_03520</name>
</gene>
<dbReference type="RefSeq" id="WP_066961882.1">
    <property type="nucleotide sequence ID" value="NZ_CP023449.1"/>
</dbReference>
<dbReference type="Gene3D" id="1.10.12.10">
    <property type="entry name" value="Lyase 2-enoyl-coa Hydratase, Chain A, domain 2"/>
    <property type="match status" value="1"/>
</dbReference>
<dbReference type="GO" id="GO:0009234">
    <property type="term" value="P:menaquinone biosynthetic process"/>
    <property type="evidence" value="ECO:0007669"/>
    <property type="project" value="TreeGrafter"/>
</dbReference>
<keyword evidence="3" id="KW-1185">Reference proteome</keyword>
<dbReference type="AlphaFoldDB" id="A0A2A4G2M9"/>
<evidence type="ECO:0000313" key="3">
    <source>
        <dbReference type="Proteomes" id="UP000218934"/>
    </source>
</evidence>
<accession>A0A2A4G2M9</accession>
<dbReference type="SUPFAM" id="SSF52096">
    <property type="entry name" value="ClpP/crotonase"/>
    <property type="match status" value="1"/>
</dbReference>
<dbReference type="GO" id="GO:0005829">
    <property type="term" value="C:cytosol"/>
    <property type="evidence" value="ECO:0007669"/>
    <property type="project" value="TreeGrafter"/>
</dbReference>
<dbReference type="Proteomes" id="UP000218934">
    <property type="component" value="Unassembled WGS sequence"/>
</dbReference>
<evidence type="ECO:0000313" key="2">
    <source>
        <dbReference type="EMBL" id="PCE44000.1"/>
    </source>
</evidence>
<dbReference type="CDD" id="cd06558">
    <property type="entry name" value="crotonase-like"/>
    <property type="match status" value="1"/>
</dbReference>
<organism evidence="2 3">
    <name type="scientific">Rhizorhabdus dicambivorans</name>
    <dbReference type="NCBI Taxonomy" id="1850238"/>
    <lineage>
        <taxon>Bacteria</taxon>
        <taxon>Pseudomonadati</taxon>
        <taxon>Pseudomonadota</taxon>
        <taxon>Alphaproteobacteria</taxon>
        <taxon>Sphingomonadales</taxon>
        <taxon>Sphingomonadaceae</taxon>
        <taxon>Rhizorhabdus</taxon>
    </lineage>
</organism>
<dbReference type="OrthoDB" id="9795727at2"/>
<comment type="caution">
    <text evidence="2">The sequence shown here is derived from an EMBL/GenBank/DDBJ whole genome shotgun (WGS) entry which is preliminary data.</text>
</comment>
<name>A0A2A4G2M9_9SPHN</name>